<dbReference type="Proteomes" id="UP000199695">
    <property type="component" value="Unassembled WGS sequence"/>
</dbReference>
<protein>
    <submittedName>
        <fullName evidence="1">Uncharacterized protein</fullName>
    </submittedName>
</protein>
<reference evidence="1 2" key="1">
    <citation type="submission" date="2016-10" db="EMBL/GenBank/DDBJ databases">
        <authorList>
            <person name="de Groot N.N."/>
        </authorList>
    </citation>
    <scope>NUCLEOTIDE SEQUENCE [LARGE SCALE GENOMIC DNA]</scope>
    <source>
        <strain evidence="1 2">DSM 46701</strain>
    </source>
</reference>
<name>A0A1H8H465_9BACL</name>
<evidence type="ECO:0000313" key="2">
    <source>
        <dbReference type="Proteomes" id="UP000199695"/>
    </source>
</evidence>
<dbReference type="EMBL" id="FOCQ01000013">
    <property type="protein sequence ID" value="SEN50754.1"/>
    <property type="molecule type" value="Genomic_DNA"/>
</dbReference>
<keyword evidence="2" id="KW-1185">Reference proteome</keyword>
<gene>
    <name evidence="1" type="ORF">SAMN05444955_11323</name>
</gene>
<proteinExistence type="predicted"/>
<dbReference type="RefSeq" id="WP_170839947.1">
    <property type="nucleotide sequence ID" value="NZ_FOCQ01000013.1"/>
</dbReference>
<evidence type="ECO:0000313" key="1">
    <source>
        <dbReference type="EMBL" id="SEN50754.1"/>
    </source>
</evidence>
<dbReference type="AlphaFoldDB" id="A0A1H8H465"/>
<accession>A0A1H8H465</accession>
<organism evidence="1 2">
    <name type="scientific">Lihuaxuella thermophila</name>
    <dbReference type="NCBI Taxonomy" id="1173111"/>
    <lineage>
        <taxon>Bacteria</taxon>
        <taxon>Bacillati</taxon>
        <taxon>Bacillota</taxon>
        <taxon>Bacilli</taxon>
        <taxon>Bacillales</taxon>
        <taxon>Thermoactinomycetaceae</taxon>
        <taxon>Lihuaxuella</taxon>
    </lineage>
</organism>
<dbReference type="STRING" id="1173111.SAMN05444955_11323"/>
<sequence length="55" mass="6526">MEKNKVFPSLEEWEKEYLPARVRQKKYEAFREDPKSVGIALAKESLDKLKVELTE</sequence>